<dbReference type="NCBIfam" id="TIGR04056">
    <property type="entry name" value="OMP_RagA_SusC"/>
    <property type="match status" value="1"/>
</dbReference>
<keyword evidence="5 11" id="KW-0812">Transmembrane</keyword>
<evidence type="ECO:0000256" key="6">
    <source>
        <dbReference type="ARBA" id="ARBA00023004"/>
    </source>
</evidence>
<dbReference type="PROSITE" id="PS52016">
    <property type="entry name" value="TONB_DEPENDENT_REC_3"/>
    <property type="match status" value="1"/>
</dbReference>
<keyword evidence="15" id="KW-1185">Reference proteome</keyword>
<evidence type="ECO:0000313" key="14">
    <source>
        <dbReference type="EMBL" id="NEN23756.1"/>
    </source>
</evidence>
<dbReference type="NCBIfam" id="TIGR04057">
    <property type="entry name" value="SusC_RagA_signa"/>
    <property type="match status" value="1"/>
</dbReference>
<keyword evidence="12" id="KW-0732">Signal</keyword>
<keyword evidence="4" id="KW-0410">Iron transport</keyword>
<accession>A0A7K3WQC8</accession>
<evidence type="ECO:0000256" key="2">
    <source>
        <dbReference type="ARBA" id="ARBA00022448"/>
    </source>
</evidence>
<dbReference type="InterPro" id="IPR008969">
    <property type="entry name" value="CarboxyPept-like_regulatory"/>
</dbReference>
<sequence>MIKVYTKSCALIFAFTILCISAYSQNITGTVYDENGATLPGVTVRIQGTTKGDATDLEGKFNIQNAPVGEQTLVYSFIGYLEATSVINVPASGAVVSDKNMEVDSKMLQEYVVVGYGVQRKQELTGSISRVDGKQITDIPAPSFEAALQGKAAGVQVTQGSGLAGSASVVRIRGIASISASGDPLYVVDGIPITQDYFLNGNRGAMNNNPLATINPNDIEDIQVLKDAAATGIYGSRGANGVILVTTKTGSGKGWSFDFNTRIGVSVPTERPNMLNSEELLQIYQEAWENDGNVGLAPLRGARTWEQARNTDTDWVDETIHTGFKQSYNLGANYGSKRLKVFSSIGYDDNGSYLIGNSYVRSSFRANASYEISKKVTVSASTSFSQGVNNRVDAAWSGGLGDAMSTALPYFPIFYEDTVFSGTDILHLPGDYFVDGSNPVRKRELQEWRTTEFRSINNLSLVYKPIDKLFVKVYAGYDYMNLKDDKFLDAQYRNVTRLDTLNSLAERWENTTNNYNVNATATYFHDITEDHKLTYLVGGEYQQSETVANPRRFRQDEFVEGTFYDNNNLLDQILIPGVPFADRPLVDSIPAIAGYESDDDNNTLEKYNFISAFARINYAYKNKYYAQASFRTDGSSRFGENKRFGFFPSASVGWVLTEETFMTNIKNVSFLKLRSGWGITGNAAIPNYQQYGLAQTASNGYNNEDFRYLSVAANPNLQWETSSTVDFGIEAGFFEDRITTSLSFYHKSTTNVLLNITPQVSTGFQGFWDNVGEIKNQGIEFQVTSVNFSKKNFTWKTDFNIAYNYNEIVSIGSYSPDAISGGTNDTRVVVGKPVGTNFLVQFSHIDPETGRNVYLDINGNETMEWDPANRIAVGRVLPKAIGGITNTFVIGNWNIGLVLVYSLGSNIYDSSAKRQLGVVSEWNMRTDIFDRWRQPGDEADYAQVSLLNENYGLDDAFNNNTTQFLKDGDYLRVRRLSVGYNFPKFKMGAAQFQGASVTLSAVNFLTFTNFDGLDPEIARDFENATDRNMSPNISYLTPPQEMSFNLALNLRF</sequence>
<dbReference type="Proteomes" id="UP000486602">
    <property type="component" value="Unassembled WGS sequence"/>
</dbReference>
<feature type="domain" description="TonB-dependent receptor plug" evidence="13">
    <location>
        <begin position="121"/>
        <end position="242"/>
    </location>
</feature>
<keyword evidence="9 11" id="KW-0472">Membrane</keyword>
<dbReference type="PANTHER" id="PTHR32552:SF81">
    <property type="entry name" value="TONB-DEPENDENT OUTER MEMBRANE RECEPTOR"/>
    <property type="match status" value="1"/>
</dbReference>
<evidence type="ECO:0000256" key="10">
    <source>
        <dbReference type="ARBA" id="ARBA00023237"/>
    </source>
</evidence>
<evidence type="ECO:0000256" key="7">
    <source>
        <dbReference type="ARBA" id="ARBA00023065"/>
    </source>
</evidence>
<reference evidence="14 15" key="1">
    <citation type="submission" date="2020-02" db="EMBL/GenBank/DDBJ databases">
        <title>Out from the shadows clarifying the taxonomy of the family Cryomorphaceae and related taxa by utilizing the GTDB taxonomic framework.</title>
        <authorList>
            <person name="Bowman J.P."/>
        </authorList>
    </citation>
    <scope>NUCLEOTIDE SEQUENCE [LARGE SCALE GENOMIC DNA]</scope>
    <source>
        <strain evidence="14 15">QSSC 1-22</strain>
    </source>
</reference>
<evidence type="ECO:0000256" key="1">
    <source>
        <dbReference type="ARBA" id="ARBA00004571"/>
    </source>
</evidence>
<evidence type="ECO:0000256" key="8">
    <source>
        <dbReference type="ARBA" id="ARBA00023077"/>
    </source>
</evidence>
<keyword evidence="6" id="KW-0408">Iron</keyword>
<evidence type="ECO:0000313" key="15">
    <source>
        <dbReference type="Proteomes" id="UP000486602"/>
    </source>
</evidence>
<dbReference type="Pfam" id="PF13715">
    <property type="entry name" value="CarbopepD_reg_2"/>
    <property type="match status" value="1"/>
</dbReference>
<dbReference type="Gene3D" id="2.40.170.20">
    <property type="entry name" value="TonB-dependent receptor, beta-barrel domain"/>
    <property type="match status" value="1"/>
</dbReference>
<comment type="subcellular location">
    <subcellularLocation>
        <location evidence="1 11">Cell outer membrane</location>
        <topology evidence="1 11">Multi-pass membrane protein</topology>
    </subcellularLocation>
</comment>
<dbReference type="EMBL" id="JAAGVY010000015">
    <property type="protein sequence ID" value="NEN23756.1"/>
    <property type="molecule type" value="Genomic_DNA"/>
</dbReference>
<dbReference type="SUPFAM" id="SSF56935">
    <property type="entry name" value="Porins"/>
    <property type="match status" value="1"/>
</dbReference>
<gene>
    <name evidence="14" type="ORF">G3O08_09610</name>
</gene>
<evidence type="ECO:0000256" key="9">
    <source>
        <dbReference type="ARBA" id="ARBA00023136"/>
    </source>
</evidence>
<keyword evidence="10 11" id="KW-0998">Cell outer membrane</keyword>
<evidence type="ECO:0000256" key="4">
    <source>
        <dbReference type="ARBA" id="ARBA00022496"/>
    </source>
</evidence>
<keyword evidence="8" id="KW-0798">TonB box</keyword>
<dbReference type="SUPFAM" id="SSF49464">
    <property type="entry name" value="Carboxypeptidase regulatory domain-like"/>
    <property type="match status" value="1"/>
</dbReference>
<evidence type="ECO:0000256" key="12">
    <source>
        <dbReference type="SAM" id="SignalP"/>
    </source>
</evidence>
<dbReference type="InterPro" id="IPR036942">
    <property type="entry name" value="Beta-barrel_TonB_sf"/>
</dbReference>
<keyword evidence="3 11" id="KW-1134">Transmembrane beta strand</keyword>
<dbReference type="InterPro" id="IPR012910">
    <property type="entry name" value="Plug_dom"/>
</dbReference>
<dbReference type="GO" id="GO:0009279">
    <property type="term" value="C:cell outer membrane"/>
    <property type="evidence" value="ECO:0007669"/>
    <property type="project" value="UniProtKB-SubCell"/>
</dbReference>
<evidence type="ECO:0000259" key="13">
    <source>
        <dbReference type="Pfam" id="PF07715"/>
    </source>
</evidence>
<dbReference type="InterPro" id="IPR039426">
    <property type="entry name" value="TonB-dep_rcpt-like"/>
</dbReference>
<dbReference type="RefSeq" id="WP_163285152.1">
    <property type="nucleotide sequence ID" value="NZ_JAAGVY010000015.1"/>
</dbReference>
<dbReference type="Pfam" id="PF07715">
    <property type="entry name" value="Plug"/>
    <property type="match status" value="1"/>
</dbReference>
<proteinExistence type="inferred from homology"/>
<protein>
    <submittedName>
        <fullName evidence="14">SusC/RagA family TonB-linked outer membrane protein</fullName>
    </submittedName>
</protein>
<keyword evidence="2 11" id="KW-0813">Transport</keyword>
<evidence type="ECO:0000256" key="5">
    <source>
        <dbReference type="ARBA" id="ARBA00022692"/>
    </source>
</evidence>
<keyword evidence="7" id="KW-0406">Ion transport</keyword>
<evidence type="ECO:0000256" key="3">
    <source>
        <dbReference type="ARBA" id="ARBA00022452"/>
    </source>
</evidence>
<evidence type="ECO:0000256" key="11">
    <source>
        <dbReference type="PROSITE-ProRule" id="PRU01360"/>
    </source>
</evidence>
<comment type="caution">
    <text evidence="14">The sequence shown here is derived from an EMBL/GenBank/DDBJ whole genome shotgun (WGS) entry which is preliminary data.</text>
</comment>
<feature type="chain" id="PRO_5029581274" evidence="12">
    <location>
        <begin position="25"/>
        <end position="1052"/>
    </location>
</feature>
<dbReference type="InterPro" id="IPR023997">
    <property type="entry name" value="TonB-dep_OMP_SusC/RagA_CS"/>
</dbReference>
<dbReference type="PANTHER" id="PTHR32552">
    <property type="entry name" value="FERRICHROME IRON RECEPTOR-RELATED"/>
    <property type="match status" value="1"/>
</dbReference>
<feature type="signal peptide" evidence="12">
    <location>
        <begin position="1"/>
        <end position="24"/>
    </location>
</feature>
<dbReference type="Gene3D" id="2.60.40.1120">
    <property type="entry name" value="Carboxypeptidase-like, regulatory domain"/>
    <property type="match status" value="1"/>
</dbReference>
<dbReference type="InterPro" id="IPR037066">
    <property type="entry name" value="Plug_dom_sf"/>
</dbReference>
<comment type="similarity">
    <text evidence="11">Belongs to the TonB-dependent receptor family.</text>
</comment>
<dbReference type="GO" id="GO:0006826">
    <property type="term" value="P:iron ion transport"/>
    <property type="evidence" value="ECO:0007669"/>
    <property type="project" value="UniProtKB-KW"/>
</dbReference>
<organism evidence="14 15">
    <name type="scientific">Cryomorpha ignava</name>
    <dbReference type="NCBI Taxonomy" id="101383"/>
    <lineage>
        <taxon>Bacteria</taxon>
        <taxon>Pseudomonadati</taxon>
        <taxon>Bacteroidota</taxon>
        <taxon>Flavobacteriia</taxon>
        <taxon>Flavobacteriales</taxon>
        <taxon>Cryomorphaceae</taxon>
        <taxon>Cryomorpha</taxon>
    </lineage>
</organism>
<dbReference type="Gene3D" id="2.170.130.10">
    <property type="entry name" value="TonB-dependent receptor, plug domain"/>
    <property type="match status" value="1"/>
</dbReference>
<name>A0A7K3WQC8_9FLAO</name>
<dbReference type="AlphaFoldDB" id="A0A7K3WQC8"/>
<dbReference type="InterPro" id="IPR023996">
    <property type="entry name" value="TonB-dep_OMP_SusC/RagA"/>
</dbReference>